<dbReference type="UniPathway" id="UPA00148">
    <property type="reaction ID" value="UER00238"/>
</dbReference>
<evidence type="ECO:0000256" key="19">
    <source>
        <dbReference type="HAMAP-Rule" id="MF_00719"/>
    </source>
</evidence>
<evidence type="ECO:0000256" key="2">
    <source>
        <dbReference type="ARBA" id="ARBA00004651"/>
    </source>
</evidence>
<dbReference type="GO" id="GO:0008818">
    <property type="term" value="F:cobalamin 5'-phosphate synthase activity"/>
    <property type="evidence" value="ECO:0007669"/>
    <property type="project" value="UniProtKB-UniRule"/>
</dbReference>
<dbReference type="EC" id="2.7.8.26" evidence="5 19"/>
<keyword evidence="10 19" id="KW-0812">Transmembrane</keyword>
<dbReference type="GO" id="GO:0005886">
    <property type="term" value="C:plasma membrane"/>
    <property type="evidence" value="ECO:0007669"/>
    <property type="project" value="UniProtKB-SubCell"/>
</dbReference>
<feature type="transmembrane region" description="Helical" evidence="19">
    <location>
        <begin position="221"/>
        <end position="239"/>
    </location>
</feature>
<comment type="function">
    <text evidence="14 19">Joins adenosylcobinamide-GDP and alpha-ribazole to generate adenosylcobalamin (Ado-cobalamin). Also synthesizes adenosylcobalamin 5'-phosphate from adenosylcobinamide-GDP and alpha-ribazole 5'-phosphate.</text>
</comment>
<evidence type="ECO:0000313" key="21">
    <source>
        <dbReference type="Proteomes" id="UP000199707"/>
    </source>
</evidence>
<evidence type="ECO:0000256" key="11">
    <source>
        <dbReference type="ARBA" id="ARBA00022842"/>
    </source>
</evidence>
<keyword evidence="8 19" id="KW-0169">Cobalamin biosynthesis</keyword>
<evidence type="ECO:0000256" key="7">
    <source>
        <dbReference type="ARBA" id="ARBA00022475"/>
    </source>
</evidence>
<dbReference type="GO" id="GO:0009236">
    <property type="term" value="P:cobalamin biosynthetic process"/>
    <property type="evidence" value="ECO:0007669"/>
    <property type="project" value="UniProtKB-UniRule"/>
</dbReference>
<accession>A0A1G4VCA2</accession>
<evidence type="ECO:0000256" key="13">
    <source>
        <dbReference type="ARBA" id="ARBA00023136"/>
    </source>
</evidence>
<dbReference type="PANTHER" id="PTHR34148">
    <property type="entry name" value="ADENOSYLCOBINAMIDE-GDP RIBAZOLETRANSFERASE"/>
    <property type="match status" value="1"/>
</dbReference>
<dbReference type="PANTHER" id="PTHR34148:SF1">
    <property type="entry name" value="ADENOSYLCOBINAMIDE-GDP RIBAZOLETRANSFERASE"/>
    <property type="match status" value="1"/>
</dbReference>
<evidence type="ECO:0000256" key="17">
    <source>
        <dbReference type="ARBA" id="ARBA00048623"/>
    </source>
</evidence>
<gene>
    <name evidence="19" type="primary">cobS</name>
    <name evidence="20" type="ORF">SAMN02799620_00687</name>
</gene>
<evidence type="ECO:0000256" key="6">
    <source>
        <dbReference type="ARBA" id="ARBA00015850"/>
    </source>
</evidence>
<feature type="transmembrane region" description="Helical" evidence="19">
    <location>
        <begin position="57"/>
        <end position="76"/>
    </location>
</feature>
<evidence type="ECO:0000256" key="5">
    <source>
        <dbReference type="ARBA" id="ARBA00013200"/>
    </source>
</evidence>
<sequence length="240" mass="23442">MIGSLASAFAFGTVLPVRVDHPFGRGALTALPVVGAALGGLAALTVCGAAQLYPGGALAGLLAVALLLLCTRGLHIDGLSDTVDGLGCYGPPARALAVMRGGTAGPFGVAAVVLVIVLQGLAFGALTAVGVVVAVTAGRVAIVATCRRGVPAAPGSTLGALVAGSQPWWVAVGWTLALVAAAVPAAPRWWQGPVVVLAALALSVVLVGHCVRRFGGITGDVLGAACELTTTVVALGLAVH</sequence>
<dbReference type="HAMAP" id="MF_00719">
    <property type="entry name" value="CobS"/>
    <property type="match status" value="1"/>
</dbReference>
<comment type="catalytic activity">
    <reaction evidence="17 19">
        <text>alpha-ribazole + adenosylcob(III)inamide-GDP = adenosylcob(III)alamin + GMP + H(+)</text>
        <dbReference type="Rhea" id="RHEA:16049"/>
        <dbReference type="ChEBI" id="CHEBI:10329"/>
        <dbReference type="ChEBI" id="CHEBI:15378"/>
        <dbReference type="ChEBI" id="CHEBI:18408"/>
        <dbReference type="ChEBI" id="CHEBI:58115"/>
        <dbReference type="ChEBI" id="CHEBI:60487"/>
        <dbReference type="EC" id="2.7.8.26"/>
    </reaction>
</comment>
<keyword evidence="11 19" id="KW-0460">Magnesium</keyword>
<evidence type="ECO:0000313" key="20">
    <source>
        <dbReference type="EMBL" id="SCX04012.1"/>
    </source>
</evidence>
<reference evidence="21" key="1">
    <citation type="submission" date="2016-10" db="EMBL/GenBank/DDBJ databases">
        <authorList>
            <person name="Varghese N."/>
            <person name="Submissions S."/>
        </authorList>
    </citation>
    <scope>NUCLEOTIDE SEQUENCE [LARGE SCALE GENOMIC DNA]</scope>
    <source>
        <strain evidence="21">UNC267MFSha1.1M11</strain>
    </source>
</reference>
<evidence type="ECO:0000256" key="15">
    <source>
        <dbReference type="ARBA" id="ARBA00032605"/>
    </source>
</evidence>
<evidence type="ECO:0000256" key="4">
    <source>
        <dbReference type="ARBA" id="ARBA00010561"/>
    </source>
</evidence>
<dbReference type="NCBIfam" id="NF001279">
    <property type="entry name" value="PRK00235.2-1"/>
    <property type="match status" value="1"/>
</dbReference>
<evidence type="ECO:0000256" key="14">
    <source>
        <dbReference type="ARBA" id="ARBA00025228"/>
    </source>
</evidence>
<comment type="catalytic activity">
    <reaction evidence="18 19">
        <text>alpha-ribazole 5'-phosphate + adenosylcob(III)inamide-GDP = adenosylcob(III)alamin 5'-phosphate + GMP + H(+)</text>
        <dbReference type="Rhea" id="RHEA:23560"/>
        <dbReference type="ChEBI" id="CHEBI:15378"/>
        <dbReference type="ChEBI" id="CHEBI:57918"/>
        <dbReference type="ChEBI" id="CHEBI:58115"/>
        <dbReference type="ChEBI" id="CHEBI:60487"/>
        <dbReference type="ChEBI" id="CHEBI:60493"/>
        <dbReference type="EC" id="2.7.8.26"/>
    </reaction>
</comment>
<keyword evidence="12 19" id="KW-1133">Transmembrane helix</keyword>
<feature type="transmembrane region" description="Helical" evidence="19">
    <location>
        <begin position="26"/>
        <end position="50"/>
    </location>
</feature>
<name>A0A1G4VCA2_9MYCO</name>
<comment type="pathway">
    <text evidence="3 19">Cofactor biosynthesis; adenosylcobalamin biosynthesis; adenosylcobalamin from cob(II)yrinate a,c-diamide: step 7/7.</text>
</comment>
<evidence type="ECO:0000256" key="9">
    <source>
        <dbReference type="ARBA" id="ARBA00022679"/>
    </source>
</evidence>
<evidence type="ECO:0000256" key="3">
    <source>
        <dbReference type="ARBA" id="ARBA00004663"/>
    </source>
</evidence>
<dbReference type="EMBL" id="FMUB01000001">
    <property type="protein sequence ID" value="SCX04012.1"/>
    <property type="molecule type" value="Genomic_DNA"/>
</dbReference>
<evidence type="ECO:0000256" key="1">
    <source>
        <dbReference type="ARBA" id="ARBA00001946"/>
    </source>
</evidence>
<keyword evidence="7 19" id="KW-1003">Cell membrane</keyword>
<evidence type="ECO:0000256" key="8">
    <source>
        <dbReference type="ARBA" id="ARBA00022573"/>
    </source>
</evidence>
<evidence type="ECO:0000256" key="16">
    <source>
        <dbReference type="ARBA" id="ARBA00032853"/>
    </source>
</evidence>
<feature type="transmembrane region" description="Helical" evidence="19">
    <location>
        <begin position="189"/>
        <end position="209"/>
    </location>
</feature>
<feature type="transmembrane region" description="Helical" evidence="19">
    <location>
        <begin position="158"/>
        <end position="183"/>
    </location>
</feature>
<organism evidence="20 21">
    <name type="scientific">Mycolicibacterium fluoranthenivorans</name>
    <dbReference type="NCBI Taxonomy" id="258505"/>
    <lineage>
        <taxon>Bacteria</taxon>
        <taxon>Bacillati</taxon>
        <taxon>Actinomycetota</taxon>
        <taxon>Actinomycetes</taxon>
        <taxon>Mycobacteriales</taxon>
        <taxon>Mycobacteriaceae</taxon>
        <taxon>Mycolicibacterium</taxon>
    </lineage>
</organism>
<keyword evidence="13 19" id="KW-0472">Membrane</keyword>
<evidence type="ECO:0000256" key="12">
    <source>
        <dbReference type="ARBA" id="ARBA00022989"/>
    </source>
</evidence>
<dbReference type="AlphaFoldDB" id="A0A1G4VCA2"/>
<protein>
    <recommendedName>
        <fullName evidence="6 19">Adenosylcobinamide-GDP ribazoletransferase</fullName>
        <ecNumber evidence="5 19">2.7.8.26</ecNumber>
    </recommendedName>
    <alternativeName>
        <fullName evidence="16 19">Cobalamin synthase</fullName>
    </alternativeName>
    <alternativeName>
        <fullName evidence="15 19">Cobalamin-5'-phosphate synthase</fullName>
    </alternativeName>
</protein>
<dbReference type="Pfam" id="PF02654">
    <property type="entry name" value="CobS"/>
    <property type="match status" value="1"/>
</dbReference>
<comment type="similarity">
    <text evidence="4 19">Belongs to the CobS family.</text>
</comment>
<dbReference type="RefSeq" id="WP_090353770.1">
    <property type="nucleotide sequence ID" value="NZ_FMUB01000001.1"/>
</dbReference>
<feature type="transmembrane region" description="Helical" evidence="19">
    <location>
        <begin position="109"/>
        <end position="137"/>
    </location>
</feature>
<dbReference type="GO" id="GO:0051073">
    <property type="term" value="F:adenosylcobinamide-GDP ribazoletransferase activity"/>
    <property type="evidence" value="ECO:0007669"/>
    <property type="project" value="UniProtKB-UniRule"/>
</dbReference>
<dbReference type="STRING" id="1502745.SAMN02799620_00687"/>
<proteinExistence type="inferred from homology"/>
<dbReference type="InterPro" id="IPR003805">
    <property type="entry name" value="CobS"/>
</dbReference>
<comment type="cofactor">
    <cofactor evidence="1 19">
        <name>Mg(2+)</name>
        <dbReference type="ChEBI" id="CHEBI:18420"/>
    </cofactor>
</comment>
<keyword evidence="9 19" id="KW-0808">Transferase</keyword>
<dbReference type="Proteomes" id="UP000199707">
    <property type="component" value="Unassembled WGS sequence"/>
</dbReference>
<evidence type="ECO:0000256" key="18">
    <source>
        <dbReference type="ARBA" id="ARBA00049504"/>
    </source>
</evidence>
<evidence type="ECO:0000256" key="10">
    <source>
        <dbReference type="ARBA" id="ARBA00022692"/>
    </source>
</evidence>
<comment type="subcellular location">
    <subcellularLocation>
        <location evidence="2 19">Cell membrane</location>
        <topology evidence="2 19">Multi-pass membrane protein</topology>
    </subcellularLocation>
</comment>